<dbReference type="PROSITE" id="PS01005">
    <property type="entry name" value="FORMATE_NITRITE_TP_1"/>
    <property type="match status" value="1"/>
</dbReference>
<evidence type="ECO:0000256" key="6">
    <source>
        <dbReference type="SAM" id="Phobius"/>
    </source>
</evidence>
<feature type="transmembrane region" description="Helical" evidence="6">
    <location>
        <begin position="56"/>
        <end position="75"/>
    </location>
</feature>
<dbReference type="Gene3D" id="1.20.1080.10">
    <property type="entry name" value="Glycerol uptake facilitator protein"/>
    <property type="match status" value="1"/>
</dbReference>
<comment type="subcellular location">
    <subcellularLocation>
        <location evidence="1">Membrane</location>
        <topology evidence="1">Multi-pass membrane protein</topology>
    </subcellularLocation>
</comment>
<evidence type="ECO:0000313" key="7">
    <source>
        <dbReference type="EMBL" id="SMG48603.1"/>
    </source>
</evidence>
<dbReference type="EMBL" id="FXBB01000046">
    <property type="protein sequence ID" value="SMG48603.1"/>
    <property type="molecule type" value="Genomic_DNA"/>
</dbReference>
<gene>
    <name evidence="7" type="ORF">SAMN06275492_14615</name>
</gene>
<feature type="transmembrane region" description="Helical" evidence="6">
    <location>
        <begin position="26"/>
        <end position="44"/>
    </location>
</feature>
<sequence>MKTPVEIAQSVCSLAQKKASWSVPQMLILGALAGAYVAFGGWGMTVTTFDVETVGIAKMIAGTVFSLGLILVVLAGGELFTGNCVMPLAVMAGCLPMKAVVRNWFWVYTANLIGAVVVAVLIYNTGLWRGDIGAKALSIAAGKMGLTWWEAFFRGIMCNWIVVLAVWLTMGAEDVIGKIWAIYFPILVFVASGFEHSIANMYFMALGILIKGDPTVLASHLAPADLGAVTIWGYFNNLIPVTAGNIVGGVLFVAVLYFSAFKKYLVKS</sequence>
<dbReference type="Pfam" id="PF01226">
    <property type="entry name" value="Form_Nir_trans"/>
    <property type="match status" value="1"/>
</dbReference>
<reference evidence="8" key="1">
    <citation type="submission" date="2017-04" db="EMBL/GenBank/DDBJ databases">
        <authorList>
            <person name="Varghese N."/>
            <person name="Submissions S."/>
        </authorList>
    </citation>
    <scope>NUCLEOTIDE SEQUENCE [LARGE SCALE GENOMIC DNA]</scope>
    <source>
        <strain evidence="8">USBA 82</strain>
    </source>
</reference>
<dbReference type="STRING" id="561720.SAMN06275492_14615"/>
<feature type="transmembrane region" description="Helical" evidence="6">
    <location>
        <begin position="241"/>
        <end position="261"/>
    </location>
</feature>
<dbReference type="GO" id="GO:0015707">
    <property type="term" value="P:nitrite transport"/>
    <property type="evidence" value="ECO:0007669"/>
    <property type="project" value="TreeGrafter"/>
</dbReference>
<organism evidence="7 8">
    <name type="scientific">Dethiosulfovibrio salsuginis</name>
    <dbReference type="NCBI Taxonomy" id="561720"/>
    <lineage>
        <taxon>Bacteria</taxon>
        <taxon>Thermotogati</taxon>
        <taxon>Synergistota</taxon>
        <taxon>Synergistia</taxon>
        <taxon>Synergistales</taxon>
        <taxon>Dethiosulfovibrionaceae</taxon>
        <taxon>Dethiosulfovibrio</taxon>
    </lineage>
</organism>
<evidence type="ECO:0000256" key="4">
    <source>
        <dbReference type="ARBA" id="ARBA00023136"/>
    </source>
</evidence>
<dbReference type="InterPro" id="IPR000292">
    <property type="entry name" value="For/NO2_transpt"/>
</dbReference>
<feature type="transmembrane region" description="Helical" evidence="6">
    <location>
        <begin position="146"/>
        <end position="168"/>
    </location>
</feature>
<dbReference type="RefSeq" id="WP_085545586.1">
    <property type="nucleotide sequence ID" value="NZ_FXBB01000046.1"/>
</dbReference>
<proteinExistence type="inferred from homology"/>
<feature type="transmembrane region" description="Helical" evidence="6">
    <location>
        <begin position="105"/>
        <end position="125"/>
    </location>
</feature>
<dbReference type="PANTHER" id="PTHR30520">
    <property type="entry name" value="FORMATE TRANSPORTER-RELATED"/>
    <property type="match status" value="1"/>
</dbReference>
<evidence type="ECO:0000313" key="8">
    <source>
        <dbReference type="Proteomes" id="UP000193355"/>
    </source>
</evidence>
<dbReference type="OrthoDB" id="9786493at2"/>
<comment type="similarity">
    <text evidence="5">Belongs to the FNT transporter (TC 1.A.16) family.</text>
</comment>
<keyword evidence="8" id="KW-1185">Reference proteome</keyword>
<feature type="transmembrane region" description="Helical" evidence="6">
    <location>
        <begin position="180"/>
        <end position="203"/>
    </location>
</feature>
<accession>A0A1X7L5D8</accession>
<evidence type="ECO:0000256" key="3">
    <source>
        <dbReference type="ARBA" id="ARBA00022989"/>
    </source>
</evidence>
<dbReference type="Proteomes" id="UP000193355">
    <property type="component" value="Unassembled WGS sequence"/>
</dbReference>
<protein>
    <submittedName>
        <fullName evidence="7">Formate/nitrite transporter</fullName>
    </submittedName>
</protein>
<dbReference type="InterPro" id="IPR024002">
    <property type="entry name" value="For/NO2_transpt_CS"/>
</dbReference>
<dbReference type="GO" id="GO:0005886">
    <property type="term" value="C:plasma membrane"/>
    <property type="evidence" value="ECO:0007669"/>
    <property type="project" value="TreeGrafter"/>
</dbReference>
<evidence type="ECO:0000256" key="5">
    <source>
        <dbReference type="ARBA" id="ARBA00049660"/>
    </source>
</evidence>
<dbReference type="PANTHER" id="PTHR30520:SF6">
    <property type="entry name" value="FORMATE_NITRATE FAMILY TRANSPORTER (EUROFUNG)"/>
    <property type="match status" value="1"/>
</dbReference>
<keyword evidence="4 6" id="KW-0472">Membrane</keyword>
<evidence type="ECO:0000256" key="1">
    <source>
        <dbReference type="ARBA" id="ARBA00004141"/>
    </source>
</evidence>
<keyword evidence="2 6" id="KW-0812">Transmembrane</keyword>
<dbReference type="InterPro" id="IPR023271">
    <property type="entry name" value="Aquaporin-like"/>
</dbReference>
<keyword evidence="3 6" id="KW-1133">Transmembrane helix</keyword>
<evidence type="ECO:0000256" key="2">
    <source>
        <dbReference type="ARBA" id="ARBA00022692"/>
    </source>
</evidence>
<dbReference type="AlphaFoldDB" id="A0A1X7L5D8"/>
<name>A0A1X7L5D8_9BACT</name>
<dbReference type="GO" id="GO:0015513">
    <property type="term" value="F:high-affinity secondary active nitrite transmembrane transporter activity"/>
    <property type="evidence" value="ECO:0007669"/>
    <property type="project" value="TreeGrafter"/>
</dbReference>